<geneLocation type="plasmid" evidence="2 3">
    <name>p1</name>
</geneLocation>
<organism evidence="2 3">
    <name type="scientific">Flammeovirga kamogawensis</name>
    <dbReference type="NCBI Taxonomy" id="373891"/>
    <lineage>
        <taxon>Bacteria</taxon>
        <taxon>Pseudomonadati</taxon>
        <taxon>Bacteroidota</taxon>
        <taxon>Cytophagia</taxon>
        <taxon>Cytophagales</taxon>
        <taxon>Flammeovirgaceae</taxon>
        <taxon>Flammeovirga</taxon>
    </lineage>
</organism>
<keyword evidence="2" id="KW-0614">Plasmid</keyword>
<feature type="chain" id="PRO_5047349207" evidence="1">
    <location>
        <begin position="24"/>
        <end position="242"/>
    </location>
</feature>
<dbReference type="RefSeq" id="WP_144076988.1">
    <property type="nucleotide sequence ID" value="NZ_CP076130.1"/>
</dbReference>
<evidence type="ECO:0000313" key="3">
    <source>
        <dbReference type="Proteomes" id="UP000682802"/>
    </source>
</evidence>
<protein>
    <submittedName>
        <fullName evidence="2">DUF4493 domain-containing protein</fullName>
    </submittedName>
</protein>
<gene>
    <name evidence="2" type="ORF">KM029_26420</name>
</gene>
<feature type="signal peptide" evidence="1">
    <location>
        <begin position="1"/>
        <end position="23"/>
    </location>
</feature>
<name>A0ABX8H3Y8_9BACT</name>
<dbReference type="InterPro" id="IPR027840">
    <property type="entry name" value="DUF4493"/>
</dbReference>
<dbReference type="Pfam" id="PF14900">
    <property type="entry name" value="DUF4493"/>
    <property type="match status" value="1"/>
</dbReference>
<sequence>MKRNIYFLFVTVMIALLSSSCQQQEKENIEKGTVRLSDILVTNHMSNAKVTTTDGSDFRVELRTDPQIPGEYLGTVAEIEGKDMLLNVGAYYIYVASKELSDTFIAPSFTAAPYYDGVSEEVFVKAGVTYSASVICKIRNTKIGISYTDAYKTKYPTRSVTFTTASGESLVFSGDTETQFGLFDPRDGGYTAVVSATDVDNKTITQTFMIEQPQANEFYSISIQLPSSTSATLVKSIEKSTF</sequence>
<dbReference type="EMBL" id="CP076130">
    <property type="protein sequence ID" value="QWG10511.1"/>
    <property type="molecule type" value="Genomic_DNA"/>
</dbReference>
<dbReference type="Proteomes" id="UP000682802">
    <property type="component" value="Plasmid p1"/>
</dbReference>
<dbReference type="PROSITE" id="PS51257">
    <property type="entry name" value="PROKAR_LIPOPROTEIN"/>
    <property type="match status" value="1"/>
</dbReference>
<keyword evidence="3" id="KW-1185">Reference proteome</keyword>
<evidence type="ECO:0000256" key="1">
    <source>
        <dbReference type="SAM" id="SignalP"/>
    </source>
</evidence>
<proteinExistence type="predicted"/>
<keyword evidence="1" id="KW-0732">Signal</keyword>
<reference evidence="2 3" key="1">
    <citation type="submission" date="2021-05" db="EMBL/GenBank/DDBJ databases">
        <title>Comparative genomic studies on the polysaccharide-degrading batcterial strains of the Flammeovirga genus.</title>
        <authorList>
            <person name="Zewei F."/>
            <person name="Zheng Z."/>
            <person name="Yu L."/>
            <person name="Ruyue G."/>
            <person name="Yanhong M."/>
            <person name="Yuanyuan C."/>
            <person name="Jingyan G."/>
            <person name="Wenjun H."/>
        </authorList>
    </citation>
    <scope>NUCLEOTIDE SEQUENCE [LARGE SCALE GENOMIC DNA]</scope>
    <source>
        <strain evidence="2 3">YS10</strain>
        <plasmid evidence="2 3">p1</plasmid>
    </source>
</reference>
<accession>A0ABX8H3Y8</accession>
<evidence type="ECO:0000313" key="2">
    <source>
        <dbReference type="EMBL" id="QWG10511.1"/>
    </source>
</evidence>